<keyword evidence="1" id="KW-0732">Signal</keyword>
<reference evidence="2 3" key="1">
    <citation type="submission" date="2020-08" db="EMBL/GenBank/DDBJ databases">
        <title>Plant Genome Project.</title>
        <authorList>
            <person name="Zhang R.-G."/>
        </authorList>
    </citation>
    <scope>NUCLEOTIDE SEQUENCE [LARGE SCALE GENOMIC DNA]</scope>
    <source>
        <tissue evidence="2">Rhizome</tissue>
    </source>
</reference>
<dbReference type="Proteomes" id="UP000734854">
    <property type="component" value="Unassembled WGS sequence"/>
</dbReference>
<proteinExistence type="predicted"/>
<gene>
    <name evidence="2" type="ORF">ZIOFF_039442</name>
</gene>
<dbReference type="Pfam" id="PF05212">
    <property type="entry name" value="DUF707"/>
    <property type="match status" value="2"/>
</dbReference>
<sequence>MDFELSQVDTLASFFFVSPPLVLALCPVSCGVACEAQLGSEMARRVALSTREKWKEEKGRRNRAGRCDEEMNPLFKGDGDGEKSRAFSENFTILLFHYDGRTSEWDEFEWSKKAIHVSAIKQTKWWFAKRFLHHDIVAPYEYVNLVKRHGLEISQPCAMPVSLRWHLALHMAHDSGMLVYFMFLTVSILHLRTDPKLSPLLQNDLVDGWGLDFSLRRCVEEAHERMGLVDSQCIIHRDVPSLKNQVLARCKAEQEQMVARVLPRPHLVGMVHTSYSARLGLLFWSHSIYPVWFAKYAGAALPVKFSWFT</sequence>
<feature type="chain" id="PRO_5035258327" evidence="1">
    <location>
        <begin position="25"/>
        <end position="309"/>
    </location>
</feature>
<dbReference type="PANTHER" id="PTHR31210:SF38">
    <property type="entry name" value="LYSINE KETOGLUTARATE REDUCTASE TRANS-SPLICING RELATED 1"/>
    <property type="match status" value="1"/>
</dbReference>
<accession>A0A8J5GFZ0</accession>
<feature type="signal peptide" evidence="1">
    <location>
        <begin position="1"/>
        <end position="24"/>
    </location>
</feature>
<keyword evidence="3" id="KW-1185">Reference proteome</keyword>
<evidence type="ECO:0000313" key="3">
    <source>
        <dbReference type="Proteomes" id="UP000734854"/>
    </source>
</evidence>
<name>A0A8J5GFZ0_ZINOF</name>
<dbReference type="PANTHER" id="PTHR31210">
    <property type="entry name" value="OS06G0731900 PROTEIN"/>
    <property type="match status" value="1"/>
</dbReference>
<protein>
    <submittedName>
        <fullName evidence="2">Uncharacterized protein</fullName>
    </submittedName>
</protein>
<dbReference type="EMBL" id="JACMSC010000011">
    <property type="protein sequence ID" value="KAG6499652.1"/>
    <property type="molecule type" value="Genomic_DNA"/>
</dbReference>
<dbReference type="InterPro" id="IPR007877">
    <property type="entry name" value="DUF707"/>
</dbReference>
<evidence type="ECO:0000313" key="2">
    <source>
        <dbReference type="EMBL" id="KAG6499652.1"/>
    </source>
</evidence>
<evidence type="ECO:0000256" key="1">
    <source>
        <dbReference type="SAM" id="SignalP"/>
    </source>
</evidence>
<dbReference type="AlphaFoldDB" id="A0A8J5GFZ0"/>
<comment type="caution">
    <text evidence="2">The sequence shown here is derived from an EMBL/GenBank/DDBJ whole genome shotgun (WGS) entry which is preliminary data.</text>
</comment>
<organism evidence="2 3">
    <name type="scientific">Zingiber officinale</name>
    <name type="common">Ginger</name>
    <name type="synonym">Amomum zingiber</name>
    <dbReference type="NCBI Taxonomy" id="94328"/>
    <lineage>
        <taxon>Eukaryota</taxon>
        <taxon>Viridiplantae</taxon>
        <taxon>Streptophyta</taxon>
        <taxon>Embryophyta</taxon>
        <taxon>Tracheophyta</taxon>
        <taxon>Spermatophyta</taxon>
        <taxon>Magnoliopsida</taxon>
        <taxon>Liliopsida</taxon>
        <taxon>Zingiberales</taxon>
        <taxon>Zingiberaceae</taxon>
        <taxon>Zingiber</taxon>
    </lineage>
</organism>